<dbReference type="GO" id="GO:0005829">
    <property type="term" value="C:cytosol"/>
    <property type="evidence" value="ECO:0007669"/>
    <property type="project" value="TreeGrafter"/>
</dbReference>
<keyword evidence="11" id="KW-1185">Reference proteome</keyword>
<feature type="domain" description="Response regulatory" evidence="8">
    <location>
        <begin position="2"/>
        <end position="113"/>
    </location>
</feature>
<dbReference type="EMBL" id="FNFM01000004">
    <property type="protein sequence ID" value="SDK12486.1"/>
    <property type="molecule type" value="Genomic_DNA"/>
</dbReference>
<evidence type="ECO:0000256" key="5">
    <source>
        <dbReference type="ARBA" id="ARBA00023163"/>
    </source>
</evidence>
<keyword evidence="3" id="KW-0805">Transcription regulation</keyword>
<dbReference type="Gene3D" id="6.10.250.690">
    <property type="match status" value="1"/>
</dbReference>
<dbReference type="Pfam" id="PF00486">
    <property type="entry name" value="Trans_reg_C"/>
    <property type="match status" value="1"/>
</dbReference>
<dbReference type="AlphaFoldDB" id="A0A1G8ZBI6"/>
<keyword evidence="5" id="KW-0804">Transcription</keyword>
<dbReference type="PROSITE" id="PS51755">
    <property type="entry name" value="OMPR_PHOB"/>
    <property type="match status" value="1"/>
</dbReference>
<dbReference type="SMART" id="SM00862">
    <property type="entry name" value="Trans_reg_C"/>
    <property type="match status" value="1"/>
</dbReference>
<dbReference type="InterPro" id="IPR001789">
    <property type="entry name" value="Sig_transdc_resp-reg_receiver"/>
</dbReference>
<evidence type="ECO:0000313" key="11">
    <source>
        <dbReference type="Proteomes" id="UP000199213"/>
    </source>
</evidence>
<dbReference type="GO" id="GO:0000976">
    <property type="term" value="F:transcription cis-regulatory region binding"/>
    <property type="evidence" value="ECO:0007669"/>
    <property type="project" value="TreeGrafter"/>
</dbReference>
<reference evidence="11" key="1">
    <citation type="submission" date="2016-10" db="EMBL/GenBank/DDBJ databases">
        <authorList>
            <person name="Varghese N."/>
            <person name="Submissions S."/>
        </authorList>
    </citation>
    <scope>NUCLEOTIDE SEQUENCE [LARGE SCALE GENOMIC DNA]</scope>
    <source>
        <strain evidence="11">DSM 45460</strain>
    </source>
</reference>
<dbReference type="PANTHER" id="PTHR48111:SF21">
    <property type="entry name" value="DNA-BINDING DUAL MASTER TRANSCRIPTIONAL REGULATOR RPAA"/>
    <property type="match status" value="1"/>
</dbReference>
<dbReference type="PROSITE" id="PS50110">
    <property type="entry name" value="RESPONSE_REGULATORY"/>
    <property type="match status" value="1"/>
</dbReference>
<keyword evidence="2" id="KW-0902">Two-component regulatory system</keyword>
<keyword evidence="1 6" id="KW-0597">Phosphoprotein</keyword>
<keyword evidence="4 7" id="KW-0238">DNA-binding</keyword>
<dbReference type="SUPFAM" id="SSF52172">
    <property type="entry name" value="CheY-like"/>
    <property type="match status" value="1"/>
</dbReference>
<dbReference type="GO" id="GO:0006355">
    <property type="term" value="P:regulation of DNA-templated transcription"/>
    <property type="evidence" value="ECO:0007669"/>
    <property type="project" value="InterPro"/>
</dbReference>
<dbReference type="InterPro" id="IPR011006">
    <property type="entry name" value="CheY-like_superfamily"/>
</dbReference>
<dbReference type="InterPro" id="IPR039420">
    <property type="entry name" value="WalR-like"/>
</dbReference>
<dbReference type="SMART" id="SM00448">
    <property type="entry name" value="REC"/>
    <property type="match status" value="1"/>
</dbReference>
<evidence type="ECO:0000313" key="10">
    <source>
        <dbReference type="EMBL" id="SDK12486.1"/>
    </source>
</evidence>
<feature type="modified residue" description="4-aspartylphosphate" evidence="6">
    <location>
        <position position="49"/>
    </location>
</feature>
<accession>A0A1G8ZBI6</accession>
<dbReference type="Pfam" id="PF00072">
    <property type="entry name" value="Response_reg"/>
    <property type="match status" value="1"/>
</dbReference>
<evidence type="ECO:0000256" key="3">
    <source>
        <dbReference type="ARBA" id="ARBA00023015"/>
    </source>
</evidence>
<dbReference type="CDD" id="cd00383">
    <property type="entry name" value="trans_reg_C"/>
    <property type="match status" value="1"/>
</dbReference>
<feature type="domain" description="OmpR/PhoB-type" evidence="9">
    <location>
        <begin position="122"/>
        <end position="222"/>
    </location>
</feature>
<evidence type="ECO:0000259" key="9">
    <source>
        <dbReference type="PROSITE" id="PS51755"/>
    </source>
</evidence>
<evidence type="ECO:0000256" key="2">
    <source>
        <dbReference type="ARBA" id="ARBA00023012"/>
    </source>
</evidence>
<evidence type="ECO:0000259" key="8">
    <source>
        <dbReference type="PROSITE" id="PS50110"/>
    </source>
</evidence>
<protein>
    <submittedName>
        <fullName evidence="10">DNA-binding response regulator, OmpR family, contains REC and winged-helix (WHTH) domain</fullName>
    </submittedName>
</protein>
<name>A0A1G8ZBI6_ACTMZ</name>
<dbReference type="Proteomes" id="UP000199213">
    <property type="component" value="Unassembled WGS sequence"/>
</dbReference>
<dbReference type="InterPro" id="IPR001867">
    <property type="entry name" value="OmpR/PhoB-type_DNA-bd"/>
</dbReference>
<evidence type="ECO:0000256" key="7">
    <source>
        <dbReference type="PROSITE-ProRule" id="PRU01091"/>
    </source>
</evidence>
<dbReference type="Gene3D" id="3.40.50.2300">
    <property type="match status" value="1"/>
</dbReference>
<dbReference type="GO" id="GO:0000156">
    <property type="term" value="F:phosphorelay response regulator activity"/>
    <property type="evidence" value="ECO:0007669"/>
    <property type="project" value="TreeGrafter"/>
</dbReference>
<dbReference type="Gene3D" id="1.10.10.10">
    <property type="entry name" value="Winged helix-like DNA-binding domain superfamily/Winged helix DNA-binding domain"/>
    <property type="match status" value="1"/>
</dbReference>
<evidence type="ECO:0000256" key="1">
    <source>
        <dbReference type="ARBA" id="ARBA00022553"/>
    </source>
</evidence>
<dbReference type="OrthoDB" id="116118at2"/>
<proteinExistence type="predicted"/>
<evidence type="ECO:0000256" key="6">
    <source>
        <dbReference type="PROSITE-ProRule" id="PRU00169"/>
    </source>
</evidence>
<organism evidence="10 11">
    <name type="scientific">Actinopolyspora mzabensis</name>
    <dbReference type="NCBI Taxonomy" id="995066"/>
    <lineage>
        <taxon>Bacteria</taxon>
        <taxon>Bacillati</taxon>
        <taxon>Actinomycetota</taxon>
        <taxon>Actinomycetes</taxon>
        <taxon>Actinopolysporales</taxon>
        <taxon>Actinopolysporaceae</taxon>
        <taxon>Actinopolyspora</taxon>
    </lineage>
</organism>
<evidence type="ECO:0000256" key="4">
    <source>
        <dbReference type="ARBA" id="ARBA00023125"/>
    </source>
</evidence>
<feature type="DNA-binding region" description="OmpR/PhoB-type" evidence="7">
    <location>
        <begin position="122"/>
        <end position="222"/>
    </location>
</feature>
<dbReference type="GO" id="GO:0032993">
    <property type="term" value="C:protein-DNA complex"/>
    <property type="evidence" value="ECO:0007669"/>
    <property type="project" value="TreeGrafter"/>
</dbReference>
<dbReference type="PANTHER" id="PTHR48111">
    <property type="entry name" value="REGULATOR OF RPOS"/>
    <property type="match status" value="1"/>
</dbReference>
<dbReference type="InterPro" id="IPR036388">
    <property type="entry name" value="WH-like_DNA-bd_sf"/>
</dbReference>
<gene>
    <name evidence="10" type="ORF">SAMN04487820_104357</name>
</gene>
<sequence length="231" mass="25779">MHLLVTESEKTAAASIVDGLRNHGHEAVAVHTGNQALEAYQEADLVLLDLELWDMDGLEVCRNIRTASDIPIIAFTRCSTESDKILGLQAGSDDCLSKPYGFRELLARIDAVMRRVNTGNPNSYLVRGPLEIDAATREVRVDNQPVNLTRKEFELLHYLASRPSAVISRQKLMAEIWGDPVADNMGTRVSRTIDTHMSTLRNKLGSNDWIRTVRGVGFQFEAERKKQHAAL</sequence>